<feature type="chain" id="PRO_5021992079" evidence="7">
    <location>
        <begin position="28"/>
        <end position="266"/>
    </location>
</feature>
<dbReference type="PANTHER" id="PTHR30632">
    <property type="entry name" value="MOLYBDATE-BINDING PERIPLASMIC PROTEIN"/>
    <property type="match status" value="1"/>
</dbReference>
<dbReference type="InterPro" id="IPR050682">
    <property type="entry name" value="ModA/WtpA"/>
</dbReference>
<accession>A0A554WB75</accession>
<dbReference type="InterPro" id="IPR044084">
    <property type="entry name" value="AvModA-like_subst-bd"/>
</dbReference>
<keyword evidence="4 7" id="KW-0732">Signal</keyword>
<reference evidence="8 9" key="1">
    <citation type="submission" date="2019-07" db="EMBL/GenBank/DDBJ databases">
        <title>Tepidimonas alkaliphilus YIM 72238 draft genome.</title>
        <authorList>
            <person name="Da Costa M.S."/>
            <person name="Froufe H.J.C."/>
            <person name="Egas C."/>
            <person name="Albuquerque L."/>
        </authorList>
    </citation>
    <scope>NUCLEOTIDE SEQUENCE [LARGE SCALE GENOMIC DNA]</scope>
    <source>
        <strain evidence="8 9">YIM 72238</strain>
    </source>
</reference>
<dbReference type="AlphaFoldDB" id="A0A554WB75"/>
<comment type="subunit">
    <text evidence="5">The complex is composed of two ATP-binding proteins (ModC), two transmembrane proteins (ModB) and a solute-binding protein (ModA).</text>
</comment>
<dbReference type="RefSeq" id="WP_221933837.1">
    <property type="nucleotide sequence ID" value="NZ_VJNB01000002.1"/>
</dbReference>
<dbReference type="PANTHER" id="PTHR30632:SF14">
    <property type="entry name" value="TUNGSTATE_MOLYBDATE_CHROMATE-BINDING PROTEIN MODA"/>
    <property type="match status" value="1"/>
</dbReference>
<proteinExistence type="inferred from homology"/>
<evidence type="ECO:0000256" key="5">
    <source>
        <dbReference type="ARBA" id="ARBA00062515"/>
    </source>
</evidence>
<evidence type="ECO:0000313" key="9">
    <source>
        <dbReference type="Proteomes" id="UP000315736"/>
    </source>
</evidence>
<dbReference type="EMBL" id="VJNB01000002">
    <property type="protein sequence ID" value="TSE20821.1"/>
    <property type="molecule type" value="Genomic_DNA"/>
</dbReference>
<keyword evidence="2 6" id="KW-0500">Molybdenum</keyword>
<dbReference type="GO" id="GO:0015689">
    <property type="term" value="P:molybdate ion transport"/>
    <property type="evidence" value="ECO:0007669"/>
    <property type="project" value="InterPro"/>
</dbReference>
<sequence length="266" mass="28829">MPSSLRRWITVATLALAAFGWQRAALAQSAPAAQPTVAAAADLKFAVEEVAKLFEQRTGHKLRLVFGSSGNFYSQILQGAPFHLFMSADEDFVFKLADAGKTLDRGRLYAYGRIGIMVPKGSPLKADGELKDLAAALKDGRLRKFAIAAPDHAPYGKRAKEALQHVGIWEAIQPKLVYGENIAQTAQFATSGSTEGGIIALSLAKAPQVAALGDFALIPESWHQPLAQRMVLMKDAPQAVRQFYDFLATPEAQAIMVRYGFAMPKE</sequence>
<evidence type="ECO:0000256" key="2">
    <source>
        <dbReference type="ARBA" id="ARBA00022505"/>
    </source>
</evidence>
<dbReference type="PIRSF" id="PIRSF004846">
    <property type="entry name" value="ModA"/>
    <property type="match status" value="1"/>
</dbReference>
<organism evidence="8 9">
    <name type="scientific">Tepidimonas alkaliphilus</name>
    <dbReference type="NCBI Taxonomy" id="2588942"/>
    <lineage>
        <taxon>Bacteria</taxon>
        <taxon>Pseudomonadati</taxon>
        <taxon>Pseudomonadota</taxon>
        <taxon>Betaproteobacteria</taxon>
        <taxon>Burkholderiales</taxon>
        <taxon>Tepidimonas</taxon>
    </lineage>
</organism>
<dbReference type="Pfam" id="PF13531">
    <property type="entry name" value="SBP_bac_11"/>
    <property type="match status" value="1"/>
</dbReference>
<dbReference type="Proteomes" id="UP000315736">
    <property type="component" value="Unassembled WGS sequence"/>
</dbReference>
<evidence type="ECO:0000256" key="6">
    <source>
        <dbReference type="PIRSR" id="PIRSR004846-1"/>
    </source>
</evidence>
<comment type="similarity">
    <text evidence="1">Belongs to the bacterial solute-binding protein ModA family.</text>
</comment>
<dbReference type="GO" id="GO:0046872">
    <property type="term" value="F:metal ion binding"/>
    <property type="evidence" value="ECO:0007669"/>
    <property type="project" value="UniProtKB-KW"/>
</dbReference>
<keyword evidence="9" id="KW-1185">Reference proteome</keyword>
<evidence type="ECO:0000313" key="8">
    <source>
        <dbReference type="EMBL" id="TSE20821.1"/>
    </source>
</evidence>
<dbReference type="FunFam" id="3.40.190.10:FF:000035">
    <property type="entry name" value="Molybdate ABC transporter substrate-binding protein"/>
    <property type="match status" value="1"/>
</dbReference>
<evidence type="ECO:0000256" key="4">
    <source>
        <dbReference type="ARBA" id="ARBA00022729"/>
    </source>
</evidence>
<evidence type="ECO:0000256" key="3">
    <source>
        <dbReference type="ARBA" id="ARBA00022723"/>
    </source>
</evidence>
<dbReference type="NCBIfam" id="TIGR01256">
    <property type="entry name" value="modA"/>
    <property type="match status" value="1"/>
</dbReference>
<protein>
    <submittedName>
        <fullName evidence="8">Molybdate-binding periplasmic protein</fullName>
    </submittedName>
</protein>
<evidence type="ECO:0000256" key="7">
    <source>
        <dbReference type="SAM" id="SignalP"/>
    </source>
</evidence>
<comment type="caution">
    <text evidence="8">The sequence shown here is derived from an EMBL/GenBank/DDBJ whole genome shotgun (WGS) entry which is preliminary data.</text>
</comment>
<dbReference type="InterPro" id="IPR005950">
    <property type="entry name" value="ModA"/>
</dbReference>
<gene>
    <name evidence="8" type="primary">modA</name>
    <name evidence="8" type="ORF">Talka_00484</name>
</gene>
<feature type="binding site" evidence="6">
    <location>
        <position position="182"/>
    </location>
    <ligand>
        <name>molybdate</name>
        <dbReference type="ChEBI" id="CHEBI:36264"/>
    </ligand>
</feature>
<dbReference type="GO" id="GO:0030973">
    <property type="term" value="F:molybdate ion binding"/>
    <property type="evidence" value="ECO:0007669"/>
    <property type="project" value="InterPro"/>
</dbReference>
<dbReference type="SUPFAM" id="SSF53850">
    <property type="entry name" value="Periplasmic binding protein-like II"/>
    <property type="match status" value="1"/>
</dbReference>
<feature type="binding site" evidence="6">
    <location>
        <position position="69"/>
    </location>
    <ligand>
        <name>molybdate</name>
        <dbReference type="ChEBI" id="CHEBI:36264"/>
    </ligand>
</feature>
<feature type="signal peptide" evidence="7">
    <location>
        <begin position="1"/>
        <end position="27"/>
    </location>
</feature>
<dbReference type="GO" id="GO:1901359">
    <property type="term" value="F:tungstate binding"/>
    <property type="evidence" value="ECO:0007669"/>
    <property type="project" value="UniProtKB-ARBA"/>
</dbReference>
<evidence type="ECO:0000256" key="1">
    <source>
        <dbReference type="ARBA" id="ARBA00009175"/>
    </source>
</evidence>
<dbReference type="CDD" id="cd13539">
    <property type="entry name" value="PBP2_AvModA"/>
    <property type="match status" value="1"/>
</dbReference>
<keyword evidence="3 6" id="KW-0479">Metal-binding</keyword>
<name>A0A554WB75_9BURK</name>
<dbReference type="Gene3D" id="3.40.190.10">
    <property type="entry name" value="Periplasmic binding protein-like II"/>
    <property type="match status" value="2"/>
</dbReference>